<sequence>MDMTANYEKDLGHSLKVESDIEMKRKYKDKKNKCSTDEVLNLNKVVEENSITIAAKGRDCSSEGDAMGNGEENNKSKRKKRKKGKDKAEIISGIIDGFALGSRSENNEGANIHSIVTNNDDQGKKIKKKEKAKEKQKLTSKGKIIEDNQLRNDGGDRASAESHESDPHLTETNMGDAIEHASSTKGDDQGKKKKKKMKNKSKEDKRVTFSDQVEIFNDGVVQGKRFT</sequence>
<proteinExistence type="predicted"/>
<dbReference type="AlphaFoldDB" id="A0AAE1ISZ9"/>
<protein>
    <submittedName>
        <fullName evidence="2">Uncharacterized protein</fullName>
    </submittedName>
</protein>
<feature type="compositionally biased region" description="Polar residues" evidence="1">
    <location>
        <begin position="103"/>
        <end position="120"/>
    </location>
</feature>
<keyword evidence="3" id="KW-1185">Reference proteome</keyword>
<dbReference type="Proteomes" id="UP001293593">
    <property type="component" value="Unassembled WGS sequence"/>
</dbReference>
<name>A0AAE1ISZ9_9FABA</name>
<accession>A0AAE1ISZ9</accession>
<dbReference type="EMBL" id="JAWXYG010000013">
    <property type="protein sequence ID" value="KAK4256383.1"/>
    <property type="molecule type" value="Genomic_DNA"/>
</dbReference>
<comment type="caution">
    <text evidence="2">The sequence shown here is derived from an EMBL/GenBank/DDBJ whole genome shotgun (WGS) entry which is preliminary data.</text>
</comment>
<reference evidence="2" key="1">
    <citation type="submission" date="2023-10" db="EMBL/GenBank/DDBJ databases">
        <title>Chromosome-level genome of the transformable northern wattle, Acacia crassicarpa.</title>
        <authorList>
            <person name="Massaro I."/>
            <person name="Sinha N.R."/>
            <person name="Poethig S."/>
            <person name="Leichty A.R."/>
        </authorList>
    </citation>
    <scope>NUCLEOTIDE SEQUENCE</scope>
    <source>
        <strain evidence="2">Acra3RX</strain>
        <tissue evidence="2">Leaf</tissue>
    </source>
</reference>
<evidence type="ECO:0000256" key="1">
    <source>
        <dbReference type="SAM" id="MobiDB-lite"/>
    </source>
</evidence>
<evidence type="ECO:0000313" key="2">
    <source>
        <dbReference type="EMBL" id="KAK4256383.1"/>
    </source>
</evidence>
<feature type="compositionally biased region" description="Basic and acidic residues" evidence="1">
    <location>
        <begin position="131"/>
        <end position="169"/>
    </location>
</feature>
<gene>
    <name evidence="2" type="ORF">QN277_009257</name>
</gene>
<feature type="compositionally biased region" description="Basic residues" evidence="1">
    <location>
        <begin position="76"/>
        <end position="85"/>
    </location>
</feature>
<organism evidence="2 3">
    <name type="scientific">Acacia crassicarpa</name>
    <name type="common">northern wattle</name>
    <dbReference type="NCBI Taxonomy" id="499986"/>
    <lineage>
        <taxon>Eukaryota</taxon>
        <taxon>Viridiplantae</taxon>
        <taxon>Streptophyta</taxon>
        <taxon>Embryophyta</taxon>
        <taxon>Tracheophyta</taxon>
        <taxon>Spermatophyta</taxon>
        <taxon>Magnoliopsida</taxon>
        <taxon>eudicotyledons</taxon>
        <taxon>Gunneridae</taxon>
        <taxon>Pentapetalae</taxon>
        <taxon>rosids</taxon>
        <taxon>fabids</taxon>
        <taxon>Fabales</taxon>
        <taxon>Fabaceae</taxon>
        <taxon>Caesalpinioideae</taxon>
        <taxon>mimosoid clade</taxon>
        <taxon>Acacieae</taxon>
        <taxon>Acacia</taxon>
    </lineage>
</organism>
<feature type="region of interest" description="Disordered" evidence="1">
    <location>
        <begin position="56"/>
        <end position="210"/>
    </location>
</feature>
<evidence type="ECO:0000313" key="3">
    <source>
        <dbReference type="Proteomes" id="UP001293593"/>
    </source>
</evidence>